<feature type="region of interest" description="Disordered" evidence="1">
    <location>
        <begin position="199"/>
        <end position="222"/>
    </location>
</feature>
<feature type="compositionally biased region" description="Polar residues" evidence="1">
    <location>
        <begin position="288"/>
        <end position="298"/>
    </location>
</feature>
<feature type="region of interest" description="Disordered" evidence="1">
    <location>
        <begin position="80"/>
        <end position="104"/>
    </location>
</feature>
<reference evidence="2" key="1">
    <citation type="submission" date="2019-05" db="EMBL/GenBank/DDBJ databases">
        <title>The de novo reference genome and transcriptome assemblies of the wild tomato species Solanum chilense.</title>
        <authorList>
            <person name="Stam R."/>
            <person name="Nosenko T."/>
            <person name="Hoerger A.C."/>
            <person name="Stephan W."/>
            <person name="Seidel M.A."/>
            <person name="Kuhn J.M.M."/>
            <person name="Haberer G."/>
            <person name="Tellier A."/>
        </authorList>
    </citation>
    <scope>NUCLEOTIDE SEQUENCE</scope>
    <source>
        <tissue evidence="2">Mature leaves</tissue>
    </source>
</reference>
<feature type="region of interest" description="Disordered" evidence="1">
    <location>
        <begin position="1"/>
        <end position="31"/>
    </location>
</feature>
<protein>
    <submittedName>
        <fullName evidence="2">Uncharacterized protein</fullName>
    </submittedName>
</protein>
<name>A0A6N2AMT9_SOLCI</name>
<sequence>MQIDRNLDAGRRDATNNSQRNEGQQNKLQMQQEEWQIQAGMVSIPTKNTYIDLDEQVSSQINEEAEDHIVQIQEHRQQDHFNKNSAHQKNNRESAKEGSNTNKGTQIFQQRRGEPANKIFPSEHQQNANVTGIALNPSTPAFINVDSSAGVAVGGKTGFFQGTNILLVGRLNKGKDKVDEQGFPIREDSEASDKINLHNSKTNKQPCNLIDTGQKHNEDPFDEYGVQESEDEYDGDTHSLEEGTTIGEEISSTHYQQGPMLPNTNVEEVREVTGKQGLSPRGRKVLRQNKNTSISKPNTRARSRGV</sequence>
<evidence type="ECO:0000313" key="2">
    <source>
        <dbReference type="EMBL" id="TMW83797.1"/>
    </source>
</evidence>
<evidence type="ECO:0000256" key="1">
    <source>
        <dbReference type="SAM" id="MobiDB-lite"/>
    </source>
</evidence>
<accession>A0A6N2AMT9</accession>
<proteinExistence type="predicted"/>
<feature type="compositionally biased region" description="Basic and acidic residues" evidence="1">
    <location>
        <begin position="1"/>
        <end position="14"/>
    </location>
</feature>
<dbReference type="AlphaFoldDB" id="A0A6N2AMT9"/>
<feature type="region of interest" description="Disordered" evidence="1">
    <location>
        <begin position="270"/>
        <end position="306"/>
    </location>
</feature>
<feature type="compositionally biased region" description="Polar residues" evidence="1">
    <location>
        <begin position="15"/>
        <end position="31"/>
    </location>
</feature>
<organism evidence="2">
    <name type="scientific">Solanum chilense</name>
    <name type="common">Tomato</name>
    <name type="synonym">Lycopersicon chilense</name>
    <dbReference type="NCBI Taxonomy" id="4083"/>
    <lineage>
        <taxon>Eukaryota</taxon>
        <taxon>Viridiplantae</taxon>
        <taxon>Streptophyta</taxon>
        <taxon>Embryophyta</taxon>
        <taxon>Tracheophyta</taxon>
        <taxon>Spermatophyta</taxon>
        <taxon>Magnoliopsida</taxon>
        <taxon>eudicotyledons</taxon>
        <taxon>Gunneridae</taxon>
        <taxon>Pentapetalae</taxon>
        <taxon>asterids</taxon>
        <taxon>lamiids</taxon>
        <taxon>Solanales</taxon>
        <taxon>Solanaceae</taxon>
        <taxon>Solanoideae</taxon>
        <taxon>Solaneae</taxon>
        <taxon>Solanum</taxon>
        <taxon>Solanum subgen. Lycopersicon</taxon>
    </lineage>
</organism>
<gene>
    <name evidence="2" type="ORF">EJD97_000709</name>
</gene>
<comment type="caution">
    <text evidence="2">The sequence shown here is derived from an EMBL/GenBank/DDBJ whole genome shotgun (WGS) entry which is preliminary data.</text>
</comment>
<dbReference type="EMBL" id="RXGB01010608">
    <property type="protein sequence ID" value="TMW83797.1"/>
    <property type="molecule type" value="Genomic_DNA"/>
</dbReference>